<gene>
    <name evidence="2" type="ORF">P3T76_012326</name>
</gene>
<protein>
    <recommendedName>
        <fullName evidence="1">Methyltransferase type 11 domain-containing protein</fullName>
    </recommendedName>
</protein>
<dbReference type="InterPro" id="IPR029063">
    <property type="entry name" value="SAM-dependent_MTases_sf"/>
</dbReference>
<accession>A0AAD9LE13</accession>
<keyword evidence="3" id="KW-1185">Reference proteome</keyword>
<evidence type="ECO:0000313" key="3">
    <source>
        <dbReference type="Proteomes" id="UP001259832"/>
    </source>
</evidence>
<sequence length="289" mass="31942">MTDTEDLLATMADRLEMVRGHWNNFAVRFTETANKRMTLQCSTYLHAHMQLDQAKNVLEVAAGAGLGSLDAVQYLMDGRSKLSNETKRTFTVTDLAPVMVELAEQNLKDIGSDTVEVKCQVANGQDLVEVSTASVDRYIASLCLQLAPDADALLREASRVLTADGIAGFTIWGSPERSGNFVITSAANKELGLEEGSGEHPNFAMGKDLPRLRQRFAVAGFNNVQIWPFQCVVELWSGEDFAKFQESVHPLEDEELKAKQFEVINRMADEWLAKGSPIGLEAYIILARK</sequence>
<dbReference type="Pfam" id="PF08241">
    <property type="entry name" value="Methyltransf_11"/>
    <property type="match status" value="1"/>
</dbReference>
<dbReference type="InterPro" id="IPR013216">
    <property type="entry name" value="Methyltransf_11"/>
</dbReference>
<dbReference type="GO" id="GO:0008757">
    <property type="term" value="F:S-adenosylmethionine-dependent methyltransferase activity"/>
    <property type="evidence" value="ECO:0007669"/>
    <property type="project" value="InterPro"/>
</dbReference>
<proteinExistence type="predicted"/>
<dbReference type="SUPFAM" id="SSF53335">
    <property type="entry name" value="S-adenosyl-L-methionine-dependent methyltransferases"/>
    <property type="match status" value="1"/>
</dbReference>
<comment type="caution">
    <text evidence="2">The sequence shown here is derived from an EMBL/GenBank/DDBJ whole genome shotgun (WGS) entry which is preliminary data.</text>
</comment>
<evidence type="ECO:0000313" key="2">
    <source>
        <dbReference type="EMBL" id="KAK1932332.1"/>
    </source>
</evidence>
<dbReference type="EMBL" id="JASMQC010000030">
    <property type="protein sequence ID" value="KAK1932332.1"/>
    <property type="molecule type" value="Genomic_DNA"/>
</dbReference>
<dbReference type="Gene3D" id="3.40.50.150">
    <property type="entry name" value="Vaccinia Virus protein VP39"/>
    <property type="match status" value="1"/>
</dbReference>
<feature type="domain" description="Methyltransferase type 11" evidence="1">
    <location>
        <begin position="88"/>
        <end position="167"/>
    </location>
</feature>
<dbReference type="CDD" id="cd02440">
    <property type="entry name" value="AdoMet_MTases"/>
    <property type="match status" value="1"/>
</dbReference>
<organism evidence="2 3">
    <name type="scientific">Phytophthora citrophthora</name>
    <dbReference type="NCBI Taxonomy" id="4793"/>
    <lineage>
        <taxon>Eukaryota</taxon>
        <taxon>Sar</taxon>
        <taxon>Stramenopiles</taxon>
        <taxon>Oomycota</taxon>
        <taxon>Peronosporomycetes</taxon>
        <taxon>Peronosporales</taxon>
        <taxon>Peronosporaceae</taxon>
        <taxon>Phytophthora</taxon>
    </lineage>
</organism>
<evidence type="ECO:0000259" key="1">
    <source>
        <dbReference type="Pfam" id="PF08241"/>
    </source>
</evidence>
<reference evidence="2" key="1">
    <citation type="submission" date="2023-08" db="EMBL/GenBank/DDBJ databases">
        <title>Reference Genome Resource for the Citrus Pathogen Phytophthora citrophthora.</title>
        <authorList>
            <person name="Moller H."/>
            <person name="Coetzee B."/>
            <person name="Rose L.J."/>
            <person name="Van Niekerk J.M."/>
        </authorList>
    </citation>
    <scope>NUCLEOTIDE SEQUENCE</scope>
    <source>
        <strain evidence="2">STE-U-9442</strain>
    </source>
</reference>
<name>A0AAD9LE13_9STRA</name>
<dbReference type="AlphaFoldDB" id="A0AAD9LE13"/>
<dbReference type="Proteomes" id="UP001259832">
    <property type="component" value="Unassembled WGS sequence"/>
</dbReference>